<dbReference type="OrthoDB" id="2562723at2759"/>
<dbReference type="EMBL" id="AMKT01000115">
    <property type="protein sequence ID" value="OXG09848.1"/>
    <property type="molecule type" value="Genomic_DNA"/>
</dbReference>
<evidence type="ECO:0000313" key="2">
    <source>
        <dbReference type="EMBL" id="OXG09848.1"/>
    </source>
</evidence>
<comment type="caution">
    <text evidence="2">The sequence shown here is derived from an EMBL/GenBank/DDBJ whole genome shotgun (WGS) entry which is preliminary data.</text>
</comment>
<accession>A0A854Q443</accession>
<feature type="transmembrane region" description="Helical" evidence="1">
    <location>
        <begin position="81"/>
        <end position="101"/>
    </location>
</feature>
<keyword evidence="1" id="KW-0472">Membrane</keyword>
<feature type="transmembrane region" description="Helical" evidence="1">
    <location>
        <begin position="121"/>
        <end position="139"/>
    </location>
</feature>
<gene>
    <name evidence="3" type="ORF">C361_07026</name>
    <name evidence="2" type="ORF">C361_07032</name>
</gene>
<proteinExistence type="predicted"/>
<protein>
    <recommendedName>
        <fullName evidence="5">MARVEL domain-containing protein</fullName>
    </recommendedName>
</protein>
<keyword evidence="1" id="KW-0812">Transmembrane</keyword>
<dbReference type="AlphaFoldDB" id="A0A854Q443"/>
<sequence>MQQTWNIEMMKQRLWEQVPETCEIREIQLPSNQTLVSSFPVAMGRALALNHLTTALTGLAIVFMFLCIKADDGWSYWSKKLASWANFVGWLAFWFDLAYVVVLRDRINKNDTGFDFQVGNAFWLMLYTALHTGFLSYLVQTSDVAETRDMLRNILGGTSVYSHHRCSIHEFGFLV</sequence>
<reference evidence="2 4" key="1">
    <citation type="submission" date="2017-06" db="EMBL/GenBank/DDBJ databases">
        <title>Global population genomics of the pathogenic fungus Cryptococcus neoformans var. grubii.</title>
        <authorList>
            <person name="Cuomo C."/>
            <person name="Litvintseva A."/>
            <person name="Chen Y."/>
            <person name="Young S."/>
            <person name="Zeng Q."/>
            <person name="Chapman S."/>
            <person name="Gujja S."/>
            <person name="Saif S."/>
            <person name="Birren B."/>
        </authorList>
    </citation>
    <scope>NUCLEOTIDE SEQUENCE [LARGE SCALE GENOMIC DNA]</scope>
    <source>
        <strain evidence="2 4">Tu259-1</strain>
    </source>
</reference>
<dbReference type="Proteomes" id="UP000199727">
    <property type="component" value="Unassembled WGS sequence"/>
</dbReference>
<keyword evidence="1" id="KW-1133">Transmembrane helix</keyword>
<evidence type="ECO:0008006" key="5">
    <source>
        <dbReference type="Google" id="ProtNLM"/>
    </source>
</evidence>
<feature type="transmembrane region" description="Helical" evidence="1">
    <location>
        <begin position="48"/>
        <end position="69"/>
    </location>
</feature>
<evidence type="ECO:0000313" key="4">
    <source>
        <dbReference type="Proteomes" id="UP000199727"/>
    </source>
</evidence>
<evidence type="ECO:0000313" key="3">
    <source>
        <dbReference type="EMBL" id="OXG10329.1"/>
    </source>
</evidence>
<evidence type="ECO:0000256" key="1">
    <source>
        <dbReference type="SAM" id="Phobius"/>
    </source>
</evidence>
<dbReference type="EMBL" id="AMKT01000113">
    <property type="protein sequence ID" value="OXG10329.1"/>
    <property type="molecule type" value="Genomic_DNA"/>
</dbReference>
<organism evidence="2 4">
    <name type="scientific">Cryptococcus neoformans Tu259-1</name>
    <dbReference type="NCBI Taxonomy" id="1230072"/>
    <lineage>
        <taxon>Eukaryota</taxon>
        <taxon>Fungi</taxon>
        <taxon>Dikarya</taxon>
        <taxon>Basidiomycota</taxon>
        <taxon>Agaricomycotina</taxon>
        <taxon>Tremellomycetes</taxon>
        <taxon>Tremellales</taxon>
        <taxon>Cryptococcaceae</taxon>
        <taxon>Cryptococcus</taxon>
        <taxon>Cryptococcus neoformans species complex</taxon>
    </lineage>
</organism>
<name>A0A854Q443_CRYNE</name>